<evidence type="ECO:0000256" key="1">
    <source>
        <dbReference type="SAM" id="MobiDB-lite"/>
    </source>
</evidence>
<accession>A0A271IUZ9</accession>
<dbReference type="Pfam" id="PF13618">
    <property type="entry name" value="Gluconate_2-dh3"/>
    <property type="match status" value="1"/>
</dbReference>
<feature type="compositionally biased region" description="Basic and acidic residues" evidence="1">
    <location>
        <begin position="253"/>
        <end position="276"/>
    </location>
</feature>
<name>A0A271IUZ9_9BACT</name>
<comment type="caution">
    <text evidence="2">The sequence shown here is derived from an EMBL/GenBank/DDBJ whole genome shotgun (WGS) entry which is preliminary data.</text>
</comment>
<dbReference type="AlphaFoldDB" id="A0A271IUZ9"/>
<protein>
    <recommendedName>
        <fullName evidence="4">Gluconate 2-dehydrogenase</fullName>
    </recommendedName>
</protein>
<dbReference type="OrthoDB" id="6385145at2"/>
<evidence type="ECO:0000313" key="2">
    <source>
        <dbReference type="EMBL" id="PAP74614.1"/>
    </source>
</evidence>
<evidence type="ECO:0008006" key="4">
    <source>
        <dbReference type="Google" id="ProtNLM"/>
    </source>
</evidence>
<dbReference type="InterPro" id="IPR027056">
    <property type="entry name" value="Gluconate_2DH_su3"/>
</dbReference>
<dbReference type="Proteomes" id="UP000216339">
    <property type="component" value="Unassembled WGS sequence"/>
</dbReference>
<gene>
    <name evidence="2" type="ORF">BSZ37_20775</name>
</gene>
<feature type="region of interest" description="Disordered" evidence="1">
    <location>
        <begin position="227"/>
        <end position="276"/>
    </location>
</feature>
<keyword evidence="3" id="KW-1185">Reference proteome</keyword>
<dbReference type="EMBL" id="MQWD01000005">
    <property type="protein sequence ID" value="PAP74614.1"/>
    <property type="molecule type" value="Genomic_DNA"/>
</dbReference>
<reference evidence="2 3" key="1">
    <citation type="submission" date="2016-11" db="EMBL/GenBank/DDBJ databases">
        <title>Study of marine rhodopsin-containing bacteria.</title>
        <authorList>
            <person name="Yoshizawa S."/>
            <person name="Kumagai Y."/>
            <person name="Kogure K."/>
        </authorList>
    </citation>
    <scope>NUCLEOTIDE SEQUENCE [LARGE SCALE GENOMIC DNA]</scope>
    <source>
        <strain evidence="2 3">SAORIC-28</strain>
    </source>
</reference>
<proteinExistence type="predicted"/>
<evidence type="ECO:0000313" key="3">
    <source>
        <dbReference type="Proteomes" id="UP000216339"/>
    </source>
</evidence>
<organism evidence="2 3">
    <name type="scientific">Rubrivirga marina</name>
    <dbReference type="NCBI Taxonomy" id="1196024"/>
    <lineage>
        <taxon>Bacteria</taxon>
        <taxon>Pseudomonadati</taxon>
        <taxon>Rhodothermota</taxon>
        <taxon>Rhodothermia</taxon>
        <taxon>Rhodothermales</taxon>
        <taxon>Rubricoccaceae</taxon>
        <taxon>Rubrivirga</taxon>
    </lineage>
</organism>
<sequence length="276" mass="28998">MGVLGAGAAVAVVPAEAAPRPKRRARGGALGEDQAYVFLTEPEAAFVEAAVARLIPADELGPGAKEAGVAYFIDGQLDGAYGAFAKNYGQGPWADGTPEQGYQLRLTPREVYRLSMREIDDYWVRRTGLPFAEIGPVLQDEFLRDLEAGDVHLAGVPDAVLARFWELLHANTIEGYFADPAYGGNADMAAWKMIGFPGVVGEYEGIIEDYGVDHAPGPTSLAQVQQGEVSMGHGHDHGGGPKGMATVTPQPRGDGHGDDGDGHGGSDDGHSHDGGH</sequence>